<evidence type="ECO:0000256" key="4">
    <source>
        <dbReference type="ARBA" id="ARBA00022692"/>
    </source>
</evidence>
<name>A0ABV6XAV3_9ACTN</name>
<feature type="domain" description="Major facilitator superfamily (MFS) profile" evidence="9">
    <location>
        <begin position="19"/>
        <end position="467"/>
    </location>
</feature>
<feature type="transmembrane region" description="Helical" evidence="8">
    <location>
        <begin position="443"/>
        <end position="465"/>
    </location>
</feature>
<dbReference type="InterPro" id="IPR036259">
    <property type="entry name" value="MFS_trans_sf"/>
</dbReference>
<sequence length="496" mass="51534">MTTATPAPPSSWSPRLWGTLVVLCAALFLDALDVSMVGVALPSIRTDLDLSTSALQWVVSGYVLGYGGLLLLGGRAADLLGRRRVFLVALAVFAVASLLGGLVDDGGLLIATRFVKGVAAAFTAPAGLSIITTTFKEGHERNRALSIYTTCGASGFSLGLVLSGLLTEAGWRWTFLMPFPLALLALFAGIKLIPRQPTPPREGRGYDLAGAVTATGGLLLLVFTVTQAQGVGWGSLRTALSLIAVVVLFTAFIRIEQRTAHPLVRLGIFRNGPVARANLGGVALFGAYVGFQFIATLYLQTLLHWSALHMALAFLPAGVIVAASATRMGALVDRFGTTKLMLIGFPAALLAYANFLRIGEHGDYLTVILPSMILLGVHFALVFPSLNIQATSGVEDAEQGLASGLVNTSIQVGGAIVLAVVTAVVTAGAVGGTAHAQLVGYRHALAVVTGVALLGLLVTATGAVLDRRTKQAVVHPVPDYALPTAVEEAAKVGVEQ</sequence>
<keyword evidence="7" id="KW-0046">Antibiotic resistance</keyword>
<feature type="transmembrane region" description="Helical" evidence="8">
    <location>
        <begin position="205"/>
        <end position="225"/>
    </location>
</feature>
<accession>A0ABV6XAV3</accession>
<feature type="transmembrane region" description="Helical" evidence="8">
    <location>
        <begin position="307"/>
        <end position="328"/>
    </location>
</feature>
<dbReference type="InterPro" id="IPR005829">
    <property type="entry name" value="Sugar_transporter_CS"/>
</dbReference>
<keyword evidence="3" id="KW-1003">Cell membrane</keyword>
<evidence type="ECO:0000256" key="5">
    <source>
        <dbReference type="ARBA" id="ARBA00022989"/>
    </source>
</evidence>
<organism evidence="10 11">
    <name type="scientific">Streptacidiphilus alkalitolerans</name>
    <dbReference type="NCBI Taxonomy" id="3342712"/>
    <lineage>
        <taxon>Bacteria</taxon>
        <taxon>Bacillati</taxon>
        <taxon>Actinomycetota</taxon>
        <taxon>Actinomycetes</taxon>
        <taxon>Kitasatosporales</taxon>
        <taxon>Streptomycetaceae</taxon>
        <taxon>Streptacidiphilus</taxon>
    </lineage>
</organism>
<evidence type="ECO:0000256" key="8">
    <source>
        <dbReference type="SAM" id="Phobius"/>
    </source>
</evidence>
<comment type="subcellular location">
    <subcellularLocation>
        <location evidence="1">Cell membrane</location>
        <topology evidence="1">Multi-pass membrane protein</topology>
    </subcellularLocation>
</comment>
<evidence type="ECO:0000256" key="3">
    <source>
        <dbReference type="ARBA" id="ARBA00022475"/>
    </source>
</evidence>
<feature type="transmembrane region" description="Helical" evidence="8">
    <location>
        <begin position="85"/>
        <end position="102"/>
    </location>
</feature>
<feature type="transmembrane region" description="Helical" evidence="8">
    <location>
        <begin position="55"/>
        <end position="73"/>
    </location>
</feature>
<dbReference type="CDD" id="cd17321">
    <property type="entry name" value="MFS_MMR_MDR_like"/>
    <property type="match status" value="1"/>
</dbReference>
<dbReference type="RefSeq" id="WP_380558460.1">
    <property type="nucleotide sequence ID" value="NZ_JBHEZY010000018.1"/>
</dbReference>
<keyword evidence="6 8" id="KW-0472">Membrane</keyword>
<evidence type="ECO:0000313" key="11">
    <source>
        <dbReference type="Proteomes" id="UP001592530"/>
    </source>
</evidence>
<dbReference type="Gene3D" id="1.20.1250.20">
    <property type="entry name" value="MFS general substrate transporter like domains"/>
    <property type="match status" value="1"/>
</dbReference>
<feature type="transmembrane region" description="Helical" evidence="8">
    <location>
        <begin position="173"/>
        <end position="193"/>
    </location>
</feature>
<keyword evidence="2" id="KW-0813">Transport</keyword>
<evidence type="ECO:0000259" key="9">
    <source>
        <dbReference type="PROSITE" id="PS50850"/>
    </source>
</evidence>
<dbReference type="InterPro" id="IPR011701">
    <property type="entry name" value="MFS"/>
</dbReference>
<dbReference type="PROSITE" id="PS00216">
    <property type="entry name" value="SUGAR_TRANSPORT_1"/>
    <property type="match status" value="1"/>
</dbReference>
<dbReference type="PANTHER" id="PTHR42718:SF46">
    <property type="entry name" value="BLR6921 PROTEIN"/>
    <property type="match status" value="1"/>
</dbReference>
<dbReference type="SUPFAM" id="SSF103473">
    <property type="entry name" value="MFS general substrate transporter"/>
    <property type="match status" value="1"/>
</dbReference>
<reference evidence="10 11" key="1">
    <citation type="submission" date="2024-09" db="EMBL/GenBank/DDBJ databases">
        <authorList>
            <person name="Lee S.D."/>
        </authorList>
    </citation>
    <scope>NUCLEOTIDE SEQUENCE [LARGE SCALE GENOMIC DNA]</scope>
    <source>
        <strain evidence="10 11">N1-3</strain>
    </source>
</reference>
<proteinExistence type="predicted"/>
<evidence type="ECO:0000256" key="7">
    <source>
        <dbReference type="ARBA" id="ARBA00023251"/>
    </source>
</evidence>
<feature type="transmembrane region" description="Helical" evidence="8">
    <location>
        <begin position="364"/>
        <end position="383"/>
    </location>
</feature>
<dbReference type="PROSITE" id="PS50850">
    <property type="entry name" value="MFS"/>
    <property type="match status" value="1"/>
</dbReference>
<dbReference type="PANTHER" id="PTHR42718">
    <property type="entry name" value="MAJOR FACILITATOR SUPERFAMILY MULTIDRUG TRANSPORTER MFSC"/>
    <property type="match status" value="1"/>
</dbReference>
<evidence type="ECO:0000256" key="1">
    <source>
        <dbReference type="ARBA" id="ARBA00004651"/>
    </source>
</evidence>
<feature type="transmembrane region" description="Helical" evidence="8">
    <location>
        <begin position="231"/>
        <end position="253"/>
    </location>
</feature>
<dbReference type="InterPro" id="IPR020846">
    <property type="entry name" value="MFS_dom"/>
</dbReference>
<dbReference type="Gene3D" id="1.20.1720.10">
    <property type="entry name" value="Multidrug resistance protein D"/>
    <property type="match status" value="1"/>
</dbReference>
<feature type="transmembrane region" description="Helical" evidence="8">
    <location>
        <begin position="147"/>
        <end position="167"/>
    </location>
</feature>
<dbReference type="EMBL" id="JBHEZY010000018">
    <property type="protein sequence ID" value="MFC1435391.1"/>
    <property type="molecule type" value="Genomic_DNA"/>
</dbReference>
<comment type="caution">
    <text evidence="10">The sequence shown here is derived from an EMBL/GenBank/DDBJ whole genome shotgun (WGS) entry which is preliminary data.</text>
</comment>
<feature type="transmembrane region" description="Helical" evidence="8">
    <location>
        <begin position="274"/>
        <end position="295"/>
    </location>
</feature>
<keyword evidence="4 8" id="KW-0812">Transmembrane</keyword>
<feature type="transmembrane region" description="Helical" evidence="8">
    <location>
        <begin position="404"/>
        <end position="431"/>
    </location>
</feature>
<feature type="transmembrane region" description="Helical" evidence="8">
    <location>
        <begin position="114"/>
        <end position="135"/>
    </location>
</feature>
<protein>
    <submittedName>
        <fullName evidence="10">MFS transporter</fullName>
    </submittedName>
</protein>
<dbReference type="Proteomes" id="UP001592530">
    <property type="component" value="Unassembled WGS sequence"/>
</dbReference>
<evidence type="ECO:0000256" key="6">
    <source>
        <dbReference type="ARBA" id="ARBA00023136"/>
    </source>
</evidence>
<keyword evidence="5 8" id="KW-1133">Transmembrane helix</keyword>
<gene>
    <name evidence="10" type="ORF">ACEZDB_32600</name>
</gene>
<evidence type="ECO:0000256" key="2">
    <source>
        <dbReference type="ARBA" id="ARBA00022448"/>
    </source>
</evidence>
<feature type="transmembrane region" description="Helical" evidence="8">
    <location>
        <begin position="340"/>
        <end position="358"/>
    </location>
</feature>
<evidence type="ECO:0000313" key="10">
    <source>
        <dbReference type="EMBL" id="MFC1435391.1"/>
    </source>
</evidence>
<dbReference type="Pfam" id="PF07690">
    <property type="entry name" value="MFS_1"/>
    <property type="match status" value="1"/>
</dbReference>